<dbReference type="PANTHER" id="PTHR48136">
    <property type="entry name" value="RUBREDOXIN-LIKE SUPERFAMILY PROTEIN"/>
    <property type="match status" value="1"/>
</dbReference>
<dbReference type="Gene3D" id="2.20.28.10">
    <property type="match status" value="1"/>
</dbReference>
<dbReference type="InterPro" id="IPR024934">
    <property type="entry name" value="Rubredoxin-like_dom"/>
</dbReference>
<accession>A0A176WFA7</accession>
<gene>
    <name evidence="4" type="ORF">AXG93_1502s1340</name>
    <name evidence="3" type="ORF">Mp_4g15050</name>
</gene>
<dbReference type="AlphaFoldDB" id="A0A176WFA7"/>
<evidence type="ECO:0000256" key="1">
    <source>
        <dbReference type="SAM" id="MobiDB-lite"/>
    </source>
</evidence>
<reference evidence="3" key="2">
    <citation type="journal article" date="2019" name="Curr. Biol.">
        <title>Chromatin organization in early land plants reveals an ancestral association between H3K27me3, transposons, and constitutive heterochromatin.</title>
        <authorList>
            <person name="Montgomery S.A."/>
            <person name="Tanizawa Y."/>
            <person name="Galik B."/>
            <person name="Wang N."/>
            <person name="Ito T."/>
            <person name="Mochizuki T."/>
            <person name="Akimcheva S."/>
            <person name="Bowman J."/>
            <person name="Cognat V."/>
            <person name="Drouard L."/>
            <person name="Ekker H."/>
            <person name="Houng S."/>
            <person name="Kohchi T."/>
            <person name="Lin S."/>
            <person name="Liu L.D."/>
            <person name="Nakamura Y."/>
            <person name="Valeeva L.R."/>
            <person name="Shakirov E.V."/>
            <person name="Shippen D.E."/>
            <person name="Wei W."/>
            <person name="Yagura M."/>
            <person name="Yamaoka S."/>
            <person name="Yamato K.T."/>
            <person name="Liu C."/>
            <person name="Berger F."/>
        </authorList>
    </citation>
    <scope>NUCLEOTIDE SEQUENCE [LARGE SCALE GENOMIC DNA]</scope>
    <source>
        <strain evidence="3">Tak-1</strain>
    </source>
</reference>
<sequence length="168" mass="17710">MASLQTSVISVSSVSSLATISTASSTSSRVSVKAWTKPTVRRGFSIRAEYQSPEKGGAMSPAPPSTPPGVSGTEVPLGVYTSTTPLEQKGVPKGKRMAYICQDCGYIYDLDTPFEEQDDATYACPVCTAPKTSFIPANATLDDEPYDVTKGGPANSGPDSERKSQNMN</sequence>
<evidence type="ECO:0000313" key="5">
    <source>
        <dbReference type="Proteomes" id="UP000077202"/>
    </source>
</evidence>
<protein>
    <recommendedName>
        <fullName evidence="2">Rubredoxin-like domain-containing protein</fullName>
    </recommendedName>
</protein>
<feature type="region of interest" description="Disordered" evidence="1">
    <location>
        <begin position="51"/>
        <end position="78"/>
    </location>
</feature>
<reference evidence="4 5" key="1">
    <citation type="submission" date="2016-03" db="EMBL/GenBank/DDBJ databases">
        <title>Mechanisms controlling the formation of the plant cell surface in tip-growing cells are functionally conserved among land plants.</title>
        <authorList>
            <person name="Honkanen S."/>
            <person name="Jones V.A."/>
            <person name="Morieri G."/>
            <person name="Champion C."/>
            <person name="Hetherington A.J."/>
            <person name="Kelly S."/>
            <person name="Saint-Marcoux D."/>
            <person name="Proust H."/>
            <person name="Prescott H."/>
            <person name="Dolan L."/>
        </authorList>
    </citation>
    <scope>NUCLEOTIDE SEQUENCE [LARGE SCALE GENOMIC DNA]</scope>
    <source>
        <strain evidence="5">cv. Tak-1 and cv. Tak-2</strain>
        <tissue evidence="4">Whole gametophyte</tissue>
    </source>
</reference>
<evidence type="ECO:0000313" key="4">
    <source>
        <dbReference type="EMBL" id="OAE31032.1"/>
    </source>
</evidence>
<organism evidence="4 5">
    <name type="scientific">Marchantia polymorpha subsp. ruderalis</name>
    <dbReference type="NCBI Taxonomy" id="1480154"/>
    <lineage>
        <taxon>Eukaryota</taxon>
        <taxon>Viridiplantae</taxon>
        <taxon>Streptophyta</taxon>
        <taxon>Embryophyta</taxon>
        <taxon>Marchantiophyta</taxon>
        <taxon>Marchantiopsida</taxon>
        <taxon>Marchantiidae</taxon>
        <taxon>Marchantiales</taxon>
        <taxon>Marchantiaceae</taxon>
        <taxon>Marchantia</taxon>
    </lineage>
</organism>
<feature type="compositionally biased region" description="Basic and acidic residues" evidence="1">
    <location>
        <begin position="159"/>
        <end position="168"/>
    </location>
</feature>
<dbReference type="Proteomes" id="UP000077202">
    <property type="component" value="Unassembled WGS sequence"/>
</dbReference>
<name>A0A176WFA7_MARPO</name>
<feature type="domain" description="Rubredoxin-like" evidence="2">
    <location>
        <begin position="96"/>
        <end position="137"/>
    </location>
</feature>
<dbReference type="PANTHER" id="PTHR48136:SF1">
    <property type="entry name" value="RUBREDOXIN-LIKE SUPERFAMILY PROTEIN"/>
    <property type="match status" value="1"/>
</dbReference>
<dbReference type="SUPFAM" id="SSF57802">
    <property type="entry name" value="Rubredoxin-like"/>
    <property type="match status" value="1"/>
</dbReference>
<evidence type="ECO:0000313" key="6">
    <source>
        <dbReference type="Proteomes" id="UP001162541"/>
    </source>
</evidence>
<dbReference type="Proteomes" id="UP001162541">
    <property type="component" value="Chromosome 4"/>
</dbReference>
<reference evidence="6" key="3">
    <citation type="journal article" date="2020" name="Curr. Biol.">
        <title>Chromatin organization in early land plants reveals an ancestral association between H3K27me3, transposons, and constitutive heterochromatin.</title>
        <authorList>
            <person name="Montgomery S.A."/>
            <person name="Tanizawa Y."/>
            <person name="Galik B."/>
            <person name="Wang N."/>
            <person name="Ito T."/>
            <person name="Mochizuki T."/>
            <person name="Akimcheva S."/>
            <person name="Bowman J.L."/>
            <person name="Cognat V."/>
            <person name="Marechal-Drouard L."/>
            <person name="Ekker H."/>
            <person name="Hong S.F."/>
            <person name="Kohchi T."/>
            <person name="Lin S.S."/>
            <person name="Liu L.D."/>
            <person name="Nakamura Y."/>
            <person name="Valeeva L.R."/>
            <person name="Shakirov E.V."/>
            <person name="Shippen D.E."/>
            <person name="Wei W.L."/>
            <person name="Yagura M."/>
            <person name="Yamaoka S."/>
            <person name="Yamato K.T."/>
            <person name="Liu C."/>
            <person name="Berger F."/>
        </authorList>
    </citation>
    <scope>NUCLEOTIDE SEQUENCE [LARGE SCALE GENOMIC DNA]</scope>
    <source>
        <strain evidence="6">Tak-1</strain>
    </source>
</reference>
<evidence type="ECO:0000313" key="3">
    <source>
        <dbReference type="EMBL" id="BBN08860.1"/>
    </source>
</evidence>
<dbReference type="EMBL" id="LVLJ01001188">
    <property type="protein sequence ID" value="OAE31032.1"/>
    <property type="molecule type" value="Genomic_DNA"/>
</dbReference>
<feature type="region of interest" description="Disordered" evidence="1">
    <location>
        <begin position="138"/>
        <end position="168"/>
    </location>
</feature>
<proteinExistence type="predicted"/>
<evidence type="ECO:0000259" key="2">
    <source>
        <dbReference type="PROSITE" id="PS50903"/>
    </source>
</evidence>
<dbReference type="EMBL" id="AP019869">
    <property type="protein sequence ID" value="BBN08860.1"/>
    <property type="molecule type" value="Genomic_DNA"/>
</dbReference>
<dbReference type="GO" id="GO:0005506">
    <property type="term" value="F:iron ion binding"/>
    <property type="evidence" value="ECO:0007669"/>
    <property type="project" value="InterPro"/>
</dbReference>
<keyword evidence="5" id="KW-1185">Reference proteome</keyword>
<dbReference type="CDD" id="cd00350">
    <property type="entry name" value="rubredoxin_like"/>
    <property type="match status" value="1"/>
</dbReference>
<dbReference type="PROSITE" id="PS50903">
    <property type="entry name" value="RUBREDOXIN_LIKE"/>
    <property type="match status" value="1"/>
</dbReference>